<evidence type="ECO:0000313" key="15">
    <source>
        <dbReference type="EMBL" id="AEH50919.1"/>
    </source>
</evidence>
<evidence type="ECO:0000256" key="3">
    <source>
        <dbReference type="ARBA" id="ARBA00022723"/>
    </source>
</evidence>
<feature type="binding site" evidence="11">
    <location>
        <position position="452"/>
    </location>
    <ligand>
        <name>Zn(2+)</name>
        <dbReference type="ChEBI" id="CHEBI:29105"/>
        <label>1</label>
    </ligand>
</feature>
<organism evidence="15 16">
    <name type="scientific">Pseudothermotoga thermarum DSM 5069</name>
    <dbReference type="NCBI Taxonomy" id="688269"/>
    <lineage>
        <taxon>Bacteria</taxon>
        <taxon>Thermotogati</taxon>
        <taxon>Thermotogota</taxon>
        <taxon>Thermotogae</taxon>
        <taxon>Thermotogales</taxon>
        <taxon>Thermotogaceae</taxon>
        <taxon>Pseudothermotoga</taxon>
    </lineage>
</organism>
<dbReference type="InterPro" id="IPR042115">
    <property type="entry name" value="PriA_3primeBD_sf"/>
</dbReference>
<dbReference type="HOGENOM" id="CLU_013353_4_1_0"/>
<keyword evidence="8 11" id="KW-0067">ATP-binding</keyword>
<keyword evidence="9 11" id="KW-0238">DNA-binding</keyword>
<dbReference type="GO" id="GO:0006310">
    <property type="term" value="P:DNA recombination"/>
    <property type="evidence" value="ECO:0007669"/>
    <property type="project" value="InterPro"/>
</dbReference>
<comment type="caution">
    <text evidence="11">As this protein does not have any detectable helicase domains, it probably does not have helicase activity.</text>
</comment>
<feature type="binding site" evidence="11">
    <location>
        <position position="492"/>
    </location>
    <ligand>
        <name>Zn(2+)</name>
        <dbReference type="ChEBI" id="CHEBI:29105"/>
        <label>1</label>
    </ligand>
</feature>
<dbReference type="GO" id="GO:0008270">
    <property type="term" value="F:zinc ion binding"/>
    <property type="evidence" value="ECO:0007669"/>
    <property type="project" value="UniProtKB-UniRule"/>
</dbReference>
<dbReference type="InterPro" id="IPR027417">
    <property type="entry name" value="P-loop_NTPase"/>
</dbReference>
<keyword evidence="7 11" id="KW-0862">Zinc</keyword>
<name>F7YY98_9THEM</name>
<evidence type="ECO:0000256" key="10">
    <source>
        <dbReference type="ARBA" id="ARBA00023235"/>
    </source>
</evidence>
<dbReference type="GO" id="GO:0043138">
    <property type="term" value="F:3'-5' DNA helicase activity"/>
    <property type="evidence" value="ECO:0007669"/>
    <property type="project" value="TreeGrafter"/>
</dbReference>
<feature type="domain" description="Primosomal protein N' 3' DNA-binding" evidence="12">
    <location>
        <begin position="9"/>
        <end position="95"/>
    </location>
</feature>
<comment type="subunit">
    <text evidence="11">Component of the replication restart primosome.</text>
</comment>
<dbReference type="GO" id="GO:0006302">
    <property type="term" value="P:double-strand break repair"/>
    <property type="evidence" value="ECO:0007669"/>
    <property type="project" value="InterPro"/>
</dbReference>
<dbReference type="GO" id="GO:0005524">
    <property type="term" value="F:ATP binding"/>
    <property type="evidence" value="ECO:0007669"/>
    <property type="project" value="UniProtKB-UniRule"/>
</dbReference>
<dbReference type="GO" id="GO:0003677">
    <property type="term" value="F:DNA binding"/>
    <property type="evidence" value="ECO:0007669"/>
    <property type="project" value="UniProtKB-UniRule"/>
</dbReference>
<dbReference type="RefSeq" id="WP_013932141.1">
    <property type="nucleotide sequence ID" value="NC_015707.1"/>
</dbReference>
<protein>
    <recommendedName>
        <fullName evidence="11">Probable replication restart protein PriA</fullName>
    </recommendedName>
    <alternativeName>
        <fullName evidence="11">Putative ATP-dependent DNA helicase PriA</fullName>
    </alternativeName>
</protein>
<evidence type="ECO:0000256" key="11">
    <source>
        <dbReference type="HAMAP-Rule" id="MF_00983"/>
    </source>
</evidence>
<keyword evidence="5" id="KW-0378">Hydrolase</keyword>
<dbReference type="EMBL" id="CP002351">
    <property type="protein sequence ID" value="AEH50919.1"/>
    <property type="molecule type" value="Genomic_DNA"/>
</dbReference>
<dbReference type="PANTHER" id="PTHR30580:SF0">
    <property type="entry name" value="PRIMOSOMAL PROTEIN N"/>
    <property type="match status" value="1"/>
</dbReference>
<feature type="binding site" evidence="11">
    <location>
        <position position="495"/>
    </location>
    <ligand>
        <name>Zn(2+)</name>
        <dbReference type="ChEBI" id="CHEBI:29105"/>
        <label>1</label>
    </ligand>
</feature>
<feature type="binding site" evidence="11">
    <location>
        <position position="479"/>
    </location>
    <ligand>
        <name>Zn(2+)</name>
        <dbReference type="ChEBI" id="CHEBI:29105"/>
        <label>2</label>
    </ligand>
</feature>
<keyword evidence="4 11" id="KW-0547">Nucleotide-binding</keyword>
<evidence type="ECO:0000256" key="9">
    <source>
        <dbReference type="ARBA" id="ARBA00023125"/>
    </source>
</evidence>
<keyword evidence="10" id="KW-0413">Isomerase</keyword>
<keyword evidence="16" id="KW-1185">Reference proteome</keyword>
<dbReference type="Pfam" id="PF17764">
    <property type="entry name" value="PriA_3primeBD"/>
    <property type="match status" value="1"/>
</dbReference>
<evidence type="ECO:0000259" key="12">
    <source>
        <dbReference type="Pfam" id="PF17764"/>
    </source>
</evidence>
<evidence type="ECO:0000259" key="14">
    <source>
        <dbReference type="Pfam" id="PF18319"/>
    </source>
</evidence>
<dbReference type="eggNOG" id="COG1198">
    <property type="taxonomic scope" value="Bacteria"/>
</dbReference>
<dbReference type="HAMAP" id="MF_00983">
    <property type="entry name" value="PriA"/>
    <property type="match status" value="1"/>
</dbReference>
<evidence type="ECO:0000259" key="13">
    <source>
        <dbReference type="Pfam" id="PF18074"/>
    </source>
</evidence>
<evidence type="ECO:0000256" key="8">
    <source>
        <dbReference type="ARBA" id="ARBA00022840"/>
    </source>
</evidence>
<proteinExistence type="inferred from homology"/>
<feature type="binding site" evidence="11">
    <location>
        <position position="461"/>
    </location>
    <ligand>
        <name>Zn(2+)</name>
        <dbReference type="ChEBI" id="CHEBI:29105"/>
        <label>2</label>
    </ligand>
</feature>
<dbReference type="Proteomes" id="UP000006804">
    <property type="component" value="Chromosome"/>
</dbReference>
<feature type="domain" description="PriA DNA helicase Cys-rich region (CRR)" evidence="14">
    <location>
        <begin position="461"/>
        <end position="486"/>
    </location>
</feature>
<dbReference type="InterPro" id="IPR040498">
    <property type="entry name" value="PriA_CRR"/>
</dbReference>
<keyword evidence="3 11" id="KW-0479">Metal-binding</keyword>
<dbReference type="GO" id="GO:1990077">
    <property type="term" value="C:primosome complex"/>
    <property type="evidence" value="ECO:0007669"/>
    <property type="project" value="UniProtKB-UniRule"/>
</dbReference>
<dbReference type="GO" id="GO:0006270">
    <property type="term" value="P:DNA replication initiation"/>
    <property type="evidence" value="ECO:0007669"/>
    <property type="project" value="TreeGrafter"/>
</dbReference>
<dbReference type="GO" id="GO:0016787">
    <property type="term" value="F:hydrolase activity"/>
    <property type="evidence" value="ECO:0007669"/>
    <property type="project" value="UniProtKB-KW"/>
</dbReference>
<dbReference type="Gene3D" id="3.40.50.300">
    <property type="entry name" value="P-loop containing nucleotide triphosphate hydrolases"/>
    <property type="match status" value="1"/>
</dbReference>
<dbReference type="KEGG" id="tta:Theth_0835"/>
<comment type="cofactor">
    <cofactor evidence="11">
        <name>Zn(2+)</name>
        <dbReference type="ChEBI" id="CHEBI:29105"/>
    </cofactor>
    <text evidence="11">Binds 2 zinc ions per subunit.</text>
</comment>
<accession>F7YY98</accession>
<dbReference type="OrthoDB" id="9759544at2"/>
<gene>
    <name evidence="11" type="primary">priA</name>
    <name evidence="15" type="ORF">Theth_0835</name>
</gene>
<reference evidence="15 16" key="1">
    <citation type="submission" date="2010-11" db="EMBL/GenBank/DDBJ databases">
        <title>The complete genome of Thermotoga thermarum DSM 5069.</title>
        <authorList>
            <consortium name="US DOE Joint Genome Institute (JGI-PGF)"/>
            <person name="Lucas S."/>
            <person name="Copeland A."/>
            <person name="Lapidus A."/>
            <person name="Bruce D."/>
            <person name="Goodwin L."/>
            <person name="Pitluck S."/>
            <person name="Kyrpides N."/>
            <person name="Mavromatis K."/>
            <person name="Ivanova N."/>
            <person name="Zeytun A."/>
            <person name="Brettin T."/>
            <person name="Detter J.C."/>
            <person name="Tapia R."/>
            <person name="Han C."/>
            <person name="Land M."/>
            <person name="Hauser L."/>
            <person name="Markowitz V."/>
            <person name="Cheng J.-F."/>
            <person name="Hugenholtz P."/>
            <person name="Woyke T."/>
            <person name="Wu D."/>
            <person name="Spring S."/>
            <person name="Schroeder M."/>
            <person name="Brambilla E."/>
            <person name="Klenk H.-P."/>
            <person name="Eisen J.A."/>
        </authorList>
    </citation>
    <scope>NUCLEOTIDE SEQUENCE [LARGE SCALE GENOMIC DNA]</scope>
    <source>
        <strain evidence="15 16">DSM 5069</strain>
    </source>
</reference>
<feature type="domain" description="Primosomal protein N C-terminal" evidence="13">
    <location>
        <begin position="643"/>
        <end position="715"/>
    </location>
</feature>
<comment type="similarity">
    <text evidence="11">Belongs to the helicase family. PriA subfamily.</text>
</comment>
<evidence type="ECO:0000313" key="16">
    <source>
        <dbReference type="Proteomes" id="UP000006804"/>
    </source>
</evidence>
<dbReference type="AlphaFoldDB" id="F7YY98"/>
<dbReference type="NCBIfam" id="TIGR00595">
    <property type="entry name" value="priA"/>
    <property type="match status" value="1"/>
</dbReference>
<dbReference type="STRING" id="688269.Theth_0835"/>
<keyword evidence="2 11" id="KW-0235">DNA replication</keyword>
<dbReference type="SUPFAM" id="SSF52540">
    <property type="entry name" value="P-loop containing nucleoside triphosphate hydrolases"/>
    <property type="match status" value="1"/>
</dbReference>
<feature type="binding site" evidence="11">
    <location>
        <position position="464"/>
    </location>
    <ligand>
        <name>Zn(2+)</name>
        <dbReference type="ChEBI" id="CHEBI:29105"/>
        <label>2</label>
    </ligand>
</feature>
<keyword evidence="1 11" id="KW-0639">Primosome</keyword>
<evidence type="ECO:0000256" key="1">
    <source>
        <dbReference type="ARBA" id="ARBA00022515"/>
    </source>
</evidence>
<keyword evidence="6" id="KW-0347">Helicase</keyword>
<dbReference type="PANTHER" id="PTHR30580">
    <property type="entry name" value="PRIMOSOMAL PROTEIN N"/>
    <property type="match status" value="1"/>
</dbReference>
<evidence type="ECO:0000256" key="7">
    <source>
        <dbReference type="ARBA" id="ARBA00022833"/>
    </source>
</evidence>
<evidence type="ECO:0000256" key="4">
    <source>
        <dbReference type="ARBA" id="ARBA00022741"/>
    </source>
</evidence>
<feature type="binding site" evidence="11">
    <location>
        <position position="455"/>
    </location>
    <ligand>
        <name>Zn(2+)</name>
        <dbReference type="ChEBI" id="CHEBI:29105"/>
        <label>1</label>
    </ligand>
</feature>
<dbReference type="InterPro" id="IPR041236">
    <property type="entry name" value="PriA_C"/>
</dbReference>
<evidence type="ECO:0000256" key="6">
    <source>
        <dbReference type="ARBA" id="ARBA00022806"/>
    </source>
</evidence>
<dbReference type="GO" id="GO:0006269">
    <property type="term" value="P:DNA replication, synthesis of primer"/>
    <property type="evidence" value="ECO:0007669"/>
    <property type="project" value="UniProtKB-KW"/>
</dbReference>
<evidence type="ECO:0000256" key="5">
    <source>
        <dbReference type="ARBA" id="ARBA00022801"/>
    </source>
</evidence>
<comment type="function">
    <text evidence="11">Initiates the restart of stalled replication forks, which reloads the replicative helicase on sites other than the origin of replication. Recognizes and binds to abandoned replication forks and remodels them to uncover a helicase loading site. Promotes assembly of the primosome at these replication forks.</text>
</comment>
<sequence length="731" mass="83499">MFYRVAISKISVDETFVYSSDVKLEIGERVIVDFHGRKVKGYVVEESEAPGRKIKPILERLDGFSFLSENDVLLAKWISEQYLVPIGKVFDLLLPSYIDKYLETFVEPTTELIGLKRTKLQDFLKTRSEEDLKMLLKKGYVRLSKSKEAIKMPRIPAEKTFVILTDDLSKLLHKVENEIEYDVLNYLSLAKVSKTEDLINALGISMKELEKMVLKGIIRFSSLALPVESIASREGSLRFHLENNAILIFGQDDIARFKFVIPKISEVLSQGKSILFLSPYVSQAVKLAGIANVVFEQRSIVFHANLTDARKTFAWLSAYTGKPAIFFATRAGVFLPIKNLGLIVIESEEEESYYQMHEPIYDAVEIAWKKAEFFKVPLIALSASGRLKTFVRVEKNSRYDISVKNTNVIIEKLREKQIVSPKMLEEIDRKLREGYGALIITRRKGYAPYVICFVCETLVKCPNCDVPLSYHKLKHTLKCHLCGWEEQAVRNCPKCGAPALYPIGFGGERLERVLKYHIPEAVIRFLDVEEYDEKSLLESLIKFEVGQTDVLIVTQPIAHLVSLSRVGFVGITNIDSFLNQPDYSSTERMIQFVRKITQLGAKVTVLIQVRNIDPGIITSYINEPLENLYESELLRRKESKYPPYCDIVQVILESHDAAIGWEIIQDFAAKLQMAEILGPVEHPMFKVGGKYRYHFIAKTQQLKLTLEEIRRQYKLVGKHGIKVLVNPPRLV</sequence>
<feature type="binding site" evidence="11">
    <location>
        <position position="482"/>
    </location>
    <ligand>
        <name>Zn(2+)</name>
        <dbReference type="ChEBI" id="CHEBI:29105"/>
        <label>2</label>
    </ligand>
</feature>
<evidence type="ECO:0000256" key="2">
    <source>
        <dbReference type="ARBA" id="ARBA00022705"/>
    </source>
</evidence>
<dbReference type="Pfam" id="PF18319">
    <property type="entry name" value="Zn_ribbon_PriA"/>
    <property type="match status" value="1"/>
</dbReference>
<dbReference type="Pfam" id="PF18074">
    <property type="entry name" value="PriA_C"/>
    <property type="match status" value="1"/>
</dbReference>
<dbReference type="Gene3D" id="3.40.1440.60">
    <property type="entry name" value="PriA, 3(prime) DNA-binding domain"/>
    <property type="match status" value="1"/>
</dbReference>
<dbReference type="InterPro" id="IPR005259">
    <property type="entry name" value="PriA"/>
</dbReference>
<dbReference type="PATRIC" id="fig|688269.3.peg.859"/>
<dbReference type="InterPro" id="IPR041222">
    <property type="entry name" value="PriA_3primeBD"/>
</dbReference>